<name>A0A4Q0T297_9BACT</name>
<evidence type="ECO:0000256" key="9">
    <source>
        <dbReference type="RuleBase" id="RU366031"/>
    </source>
</evidence>
<dbReference type="EC" id="4.2.1.75" evidence="3 9"/>
<dbReference type="Proteomes" id="UP000289437">
    <property type="component" value="Unassembled WGS sequence"/>
</dbReference>
<dbReference type="InterPro" id="IPR036108">
    <property type="entry name" value="4pyrrol_syn_uPrphyn_synt_sf"/>
</dbReference>
<sequence length="264" mass="27864">MLPLAHRRIVITRSRHQASELAARVEALGGTAILIPTIELVPPESYAGLDAAIGEVEGFDWVVFTSANAVKVFVERRNHLGAGLEPARVAVIGGATARVARDAGLRVDLVPEVAVAEALAVEMLLVVGAGAKVLLVRAAVGRDYLVSALREADVEVTIAEAYRTVAPEASVTTLRKIFGDAGQYPDAITFTSSSTAGNLRRLLEAAGVELPREVVRGSIGPITSGTLRELGWGVDLEAREATFASLAEGLAEYFSVSEISSRRP</sequence>
<comment type="similarity">
    <text evidence="2 9">Belongs to the uroporphyrinogen-III synthase family.</text>
</comment>
<dbReference type="RefSeq" id="WP_128913578.1">
    <property type="nucleotide sequence ID" value="NZ_RDSM01000002.1"/>
</dbReference>
<evidence type="ECO:0000256" key="6">
    <source>
        <dbReference type="ARBA" id="ARBA00037589"/>
    </source>
</evidence>
<comment type="function">
    <text evidence="6 9">Catalyzes cyclization of the linear tetrapyrrole, hydroxymethylbilane, to the macrocyclic uroporphyrinogen III.</text>
</comment>
<dbReference type="SUPFAM" id="SSF69618">
    <property type="entry name" value="HemD-like"/>
    <property type="match status" value="1"/>
</dbReference>
<evidence type="ECO:0000256" key="2">
    <source>
        <dbReference type="ARBA" id="ARBA00008133"/>
    </source>
</evidence>
<dbReference type="Pfam" id="PF02602">
    <property type="entry name" value="HEM4"/>
    <property type="match status" value="1"/>
</dbReference>
<organism evidence="11 12">
    <name type="scientific">Granulicella sibirica</name>
    <dbReference type="NCBI Taxonomy" id="2479048"/>
    <lineage>
        <taxon>Bacteria</taxon>
        <taxon>Pseudomonadati</taxon>
        <taxon>Acidobacteriota</taxon>
        <taxon>Terriglobia</taxon>
        <taxon>Terriglobales</taxon>
        <taxon>Acidobacteriaceae</taxon>
        <taxon>Granulicella</taxon>
    </lineage>
</organism>
<dbReference type="UniPathway" id="UPA00251">
    <property type="reaction ID" value="UER00320"/>
</dbReference>
<dbReference type="GO" id="GO:0006780">
    <property type="term" value="P:uroporphyrinogen III biosynthetic process"/>
    <property type="evidence" value="ECO:0007669"/>
    <property type="project" value="UniProtKB-UniRule"/>
</dbReference>
<keyword evidence="12" id="KW-1185">Reference proteome</keyword>
<dbReference type="GO" id="GO:0004852">
    <property type="term" value="F:uroporphyrinogen-III synthase activity"/>
    <property type="evidence" value="ECO:0007669"/>
    <property type="project" value="UniProtKB-UniRule"/>
</dbReference>
<keyword evidence="5 9" id="KW-0627">Porphyrin biosynthesis</keyword>
<dbReference type="InterPro" id="IPR039793">
    <property type="entry name" value="UROS/Hem4"/>
</dbReference>
<gene>
    <name evidence="11" type="ORF">GRAN_2896</name>
</gene>
<evidence type="ECO:0000256" key="8">
    <source>
        <dbReference type="ARBA" id="ARBA00048617"/>
    </source>
</evidence>
<dbReference type="CDD" id="cd06578">
    <property type="entry name" value="HemD"/>
    <property type="match status" value="1"/>
</dbReference>
<evidence type="ECO:0000313" key="12">
    <source>
        <dbReference type="Proteomes" id="UP000289437"/>
    </source>
</evidence>
<feature type="domain" description="Tetrapyrrole biosynthesis uroporphyrinogen III synthase" evidence="10">
    <location>
        <begin position="19"/>
        <end position="247"/>
    </location>
</feature>
<dbReference type="GO" id="GO:0032259">
    <property type="term" value="P:methylation"/>
    <property type="evidence" value="ECO:0007669"/>
    <property type="project" value="UniProtKB-KW"/>
</dbReference>
<evidence type="ECO:0000256" key="5">
    <source>
        <dbReference type="ARBA" id="ARBA00023244"/>
    </source>
</evidence>
<dbReference type="Gene3D" id="3.40.50.10090">
    <property type="match status" value="2"/>
</dbReference>
<proteinExistence type="inferred from homology"/>
<accession>A0A4Q0T297</accession>
<dbReference type="InterPro" id="IPR003754">
    <property type="entry name" value="4pyrrol_synth_uPrphyn_synth"/>
</dbReference>
<comment type="caution">
    <text evidence="11">The sequence shown here is derived from an EMBL/GenBank/DDBJ whole genome shotgun (WGS) entry which is preliminary data.</text>
</comment>
<dbReference type="PANTHER" id="PTHR38042:SF1">
    <property type="entry name" value="UROPORPHYRINOGEN-III SYNTHASE, CHLOROPLASTIC"/>
    <property type="match status" value="1"/>
</dbReference>
<evidence type="ECO:0000313" key="11">
    <source>
        <dbReference type="EMBL" id="RXH56039.1"/>
    </source>
</evidence>
<keyword evidence="11" id="KW-0489">Methyltransferase</keyword>
<evidence type="ECO:0000256" key="4">
    <source>
        <dbReference type="ARBA" id="ARBA00023239"/>
    </source>
</evidence>
<dbReference type="PANTHER" id="PTHR38042">
    <property type="entry name" value="UROPORPHYRINOGEN-III SYNTHASE, CHLOROPLASTIC"/>
    <property type="match status" value="1"/>
</dbReference>
<reference evidence="11 12" key="1">
    <citation type="submission" date="2018-11" db="EMBL/GenBank/DDBJ databases">
        <authorList>
            <person name="Mardanov A.V."/>
            <person name="Ravin N.V."/>
            <person name="Dedysh S.N."/>
        </authorList>
    </citation>
    <scope>NUCLEOTIDE SEQUENCE [LARGE SCALE GENOMIC DNA]</scope>
    <source>
        <strain evidence="11 12">AF10</strain>
    </source>
</reference>
<dbReference type="EMBL" id="RDSM01000002">
    <property type="protein sequence ID" value="RXH56039.1"/>
    <property type="molecule type" value="Genomic_DNA"/>
</dbReference>
<reference evidence="12" key="2">
    <citation type="submission" date="2019-02" db="EMBL/GenBank/DDBJ databases">
        <title>Granulicella sibirica sp. nov., a psychrotolerant acidobacterium isolated from an organic soil layer in forested tundra, West Siberia.</title>
        <authorList>
            <person name="Oshkin I.Y."/>
            <person name="Kulichevskaya I.S."/>
            <person name="Rijpstra W.I.C."/>
            <person name="Sinninghe Damste J.S."/>
            <person name="Rakitin A.L."/>
            <person name="Ravin N.V."/>
            <person name="Dedysh S.N."/>
        </authorList>
    </citation>
    <scope>NUCLEOTIDE SEQUENCE [LARGE SCALE GENOMIC DNA]</scope>
    <source>
        <strain evidence="12">AF10</strain>
    </source>
</reference>
<evidence type="ECO:0000256" key="7">
    <source>
        <dbReference type="ARBA" id="ARBA00040167"/>
    </source>
</evidence>
<dbReference type="GO" id="GO:0008168">
    <property type="term" value="F:methyltransferase activity"/>
    <property type="evidence" value="ECO:0007669"/>
    <property type="project" value="UniProtKB-KW"/>
</dbReference>
<evidence type="ECO:0000256" key="3">
    <source>
        <dbReference type="ARBA" id="ARBA00013109"/>
    </source>
</evidence>
<evidence type="ECO:0000259" key="10">
    <source>
        <dbReference type="Pfam" id="PF02602"/>
    </source>
</evidence>
<evidence type="ECO:0000256" key="1">
    <source>
        <dbReference type="ARBA" id="ARBA00004772"/>
    </source>
</evidence>
<protein>
    <recommendedName>
        <fullName evidence="7 9">Uroporphyrinogen-III synthase</fullName>
        <ecNumber evidence="3 9">4.2.1.75</ecNumber>
    </recommendedName>
</protein>
<dbReference type="GO" id="GO:0006782">
    <property type="term" value="P:protoporphyrinogen IX biosynthetic process"/>
    <property type="evidence" value="ECO:0007669"/>
    <property type="project" value="UniProtKB-UniRule"/>
</dbReference>
<dbReference type="OrthoDB" id="9815856at2"/>
<dbReference type="AlphaFoldDB" id="A0A4Q0T297"/>
<keyword evidence="11" id="KW-0808">Transferase</keyword>
<comment type="catalytic activity">
    <reaction evidence="8 9">
        <text>hydroxymethylbilane = uroporphyrinogen III + H2O</text>
        <dbReference type="Rhea" id="RHEA:18965"/>
        <dbReference type="ChEBI" id="CHEBI:15377"/>
        <dbReference type="ChEBI" id="CHEBI:57308"/>
        <dbReference type="ChEBI" id="CHEBI:57845"/>
        <dbReference type="EC" id="4.2.1.75"/>
    </reaction>
</comment>
<keyword evidence="4 9" id="KW-0456">Lyase</keyword>
<comment type="pathway">
    <text evidence="1 9">Porphyrin-containing compound metabolism; protoporphyrin-IX biosynthesis; coproporphyrinogen-III from 5-aminolevulinate: step 3/4.</text>
</comment>